<proteinExistence type="predicted"/>
<accession>A0A811V333</accession>
<name>A0A811V333_CERCA</name>
<evidence type="ECO:0000313" key="3">
    <source>
        <dbReference type="Proteomes" id="UP000606786"/>
    </source>
</evidence>
<dbReference type="EMBL" id="CAJHJT010000034">
    <property type="protein sequence ID" value="CAD7003883.1"/>
    <property type="molecule type" value="Genomic_DNA"/>
</dbReference>
<dbReference type="Proteomes" id="UP000606786">
    <property type="component" value="Unassembled WGS sequence"/>
</dbReference>
<feature type="region of interest" description="Disordered" evidence="1">
    <location>
        <begin position="98"/>
        <end position="138"/>
    </location>
</feature>
<protein>
    <submittedName>
        <fullName evidence="2">(Mediterranean fruit fly) hypothetical protein</fullName>
    </submittedName>
</protein>
<dbReference type="AlphaFoldDB" id="A0A811V333"/>
<gene>
    <name evidence="2" type="ORF">CCAP1982_LOCUS12313</name>
</gene>
<comment type="caution">
    <text evidence="2">The sequence shown here is derived from an EMBL/GenBank/DDBJ whole genome shotgun (WGS) entry which is preliminary data.</text>
</comment>
<reference evidence="2" key="1">
    <citation type="submission" date="2020-11" db="EMBL/GenBank/DDBJ databases">
        <authorList>
            <person name="Whitehead M."/>
        </authorList>
    </citation>
    <scope>NUCLEOTIDE SEQUENCE</scope>
    <source>
        <strain evidence="2">EGII</strain>
    </source>
</reference>
<keyword evidence="3" id="KW-1185">Reference proteome</keyword>
<evidence type="ECO:0000256" key="1">
    <source>
        <dbReference type="SAM" id="MobiDB-lite"/>
    </source>
</evidence>
<sequence length="176" mass="19647">MPGEAASTETTRTRRVTVEILTELADESIVGSGHSAVKAGRSNACTSVNSLMEVLYGVGNHQVVVLNVATIIASFNTTYHWLLIEDYTFNRHADIDDDKIDNVNNGNNNKNNCRRGNANQNNESVDGNNSDDDDEDSLGKIQFFSSQQSSNHSSEFYEQQCIYCKQYRCYCAFHCQ</sequence>
<feature type="compositionally biased region" description="Low complexity" evidence="1">
    <location>
        <begin position="102"/>
        <end position="128"/>
    </location>
</feature>
<evidence type="ECO:0000313" key="2">
    <source>
        <dbReference type="EMBL" id="CAD7003883.1"/>
    </source>
</evidence>
<organism evidence="2 3">
    <name type="scientific">Ceratitis capitata</name>
    <name type="common">Mediterranean fruit fly</name>
    <name type="synonym">Tephritis capitata</name>
    <dbReference type="NCBI Taxonomy" id="7213"/>
    <lineage>
        <taxon>Eukaryota</taxon>
        <taxon>Metazoa</taxon>
        <taxon>Ecdysozoa</taxon>
        <taxon>Arthropoda</taxon>
        <taxon>Hexapoda</taxon>
        <taxon>Insecta</taxon>
        <taxon>Pterygota</taxon>
        <taxon>Neoptera</taxon>
        <taxon>Endopterygota</taxon>
        <taxon>Diptera</taxon>
        <taxon>Brachycera</taxon>
        <taxon>Muscomorpha</taxon>
        <taxon>Tephritoidea</taxon>
        <taxon>Tephritidae</taxon>
        <taxon>Ceratitis</taxon>
        <taxon>Ceratitis</taxon>
    </lineage>
</organism>